<evidence type="ECO:0000259" key="12">
    <source>
        <dbReference type="Pfam" id="PF01094"/>
    </source>
</evidence>
<dbReference type="EMBL" id="AMQN01008419">
    <property type="status" value="NOT_ANNOTATED_CDS"/>
    <property type="molecule type" value="Genomic_DNA"/>
</dbReference>
<name>R7UJV3_CAPTE</name>
<feature type="region of interest" description="Disordered" evidence="10">
    <location>
        <begin position="249"/>
        <end position="268"/>
    </location>
</feature>
<dbReference type="AlphaFoldDB" id="R7UJV3"/>
<dbReference type="OMA" id="LHGFNFE"/>
<dbReference type="InterPro" id="IPR001170">
    <property type="entry name" value="ANPR/GUC"/>
</dbReference>
<dbReference type="STRING" id="283909.R7UJV3"/>
<dbReference type="SUPFAM" id="SSF53822">
    <property type="entry name" value="Periplasmic binding protein-like I"/>
    <property type="match status" value="1"/>
</dbReference>
<evidence type="ECO:0000256" key="2">
    <source>
        <dbReference type="ARBA" id="ARBA00022692"/>
    </source>
</evidence>
<dbReference type="GO" id="GO:0004016">
    <property type="term" value="F:adenylate cyclase activity"/>
    <property type="evidence" value="ECO:0007669"/>
    <property type="project" value="TreeGrafter"/>
</dbReference>
<comment type="subcellular location">
    <subcellularLocation>
        <location evidence="1">Membrane</location>
        <topology evidence="1">Single-pass type I membrane protein</topology>
    </subcellularLocation>
</comment>
<dbReference type="GO" id="GO:0004383">
    <property type="term" value="F:guanylate cyclase activity"/>
    <property type="evidence" value="ECO:0007669"/>
    <property type="project" value="TreeGrafter"/>
</dbReference>
<keyword evidence="2 11" id="KW-0812">Transmembrane</keyword>
<keyword evidence="7" id="KW-0675">Receptor</keyword>
<reference evidence="13 15" key="2">
    <citation type="journal article" date="2013" name="Nature">
        <title>Insights into bilaterian evolution from three spiralian genomes.</title>
        <authorList>
            <person name="Simakov O."/>
            <person name="Marletaz F."/>
            <person name="Cho S.J."/>
            <person name="Edsinger-Gonzales E."/>
            <person name="Havlak P."/>
            <person name="Hellsten U."/>
            <person name="Kuo D.H."/>
            <person name="Larsson T."/>
            <person name="Lv J."/>
            <person name="Arendt D."/>
            <person name="Savage R."/>
            <person name="Osoegawa K."/>
            <person name="de Jong P."/>
            <person name="Grimwood J."/>
            <person name="Chapman J.A."/>
            <person name="Shapiro H."/>
            <person name="Aerts A."/>
            <person name="Otillar R.P."/>
            <person name="Terry A.Y."/>
            <person name="Boore J.L."/>
            <person name="Grigoriev I.V."/>
            <person name="Lindberg D.R."/>
            <person name="Seaver E.C."/>
            <person name="Weisblat D.A."/>
            <person name="Putnam N.H."/>
            <person name="Rokhsar D.S."/>
        </authorList>
    </citation>
    <scope>NUCLEOTIDE SEQUENCE</scope>
    <source>
        <strain evidence="13 15">I ESC-2004</strain>
    </source>
</reference>
<evidence type="ECO:0000313" key="15">
    <source>
        <dbReference type="Proteomes" id="UP000014760"/>
    </source>
</evidence>
<keyword evidence="15" id="KW-1185">Reference proteome</keyword>
<dbReference type="PANTHER" id="PTHR11920">
    <property type="entry name" value="GUANYLYL CYCLASE"/>
    <property type="match status" value="1"/>
</dbReference>
<evidence type="ECO:0000256" key="4">
    <source>
        <dbReference type="ARBA" id="ARBA00022741"/>
    </source>
</evidence>
<evidence type="ECO:0000313" key="13">
    <source>
        <dbReference type="EMBL" id="ELU03537.1"/>
    </source>
</evidence>
<organism evidence="13">
    <name type="scientific">Capitella teleta</name>
    <name type="common">Polychaete worm</name>
    <dbReference type="NCBI Taxonomy" id="283909"/>
    <lineage>
        <taxon>Eukaryota</taxon>
        <taxon>Metazoa</taxon>
        <taxon>Spiralia</taxon>
        <taxon>Lophotrochozoa</taxon>
        <taxon>Annelida</taxon>
        <taxon>Polychaeta</taxon>
        <taxon>Sedentaria</taxon>
        <taxon>Scolecida</taxon>
        <taxon>Capitellidae</taxon>
        <taxon>Capitella</taxon>
    </lineage>
</organism>
<dbReference type="OrthoDB" id="6137593at2759"/>
<keyword evidence="6 11" id="KW-0472">Membrane</keyword>
<dbReference type="EnsemblMetazoa" id="CapteT201025">
    <property type="protein sequence ID" value="CapteP201025"/>
    <property type="gene ID" value="CapteG201025"/>
</dbReference>
<dbReference type="GO" id="GO:0001653">
    <property type="term" value="F:peptide receptor activity"/>
    <property type="evidence" value="ECO:0007669"/>
    <property type="project" value="TreeGrafter"/>
</dbReference>
<evidence type="ECO:0000256" key="8">
    <source>
        <dbReference type="ARBA" id="ARBA00023180"/>
    </source>
</evidence>
<evidence type="ECO:0000313" key="14">
    <source>
        <dbReference type="EnsemblMetazoa" id="CapteP201025"/>
    </source>
</evidence>
<reference evidence="15" key="1">
    <citation type="submission" date="2012-12" db="EMBL/GenBank/DDBJ databases">
        <authorList>
            <person name="Hellsten U."/>
            <person name="Grimwood J."/>
            <person name="Chapman J.A."/>
            <person name="Shapiro H."/>
            <person name="Aerts A."/>
            <person name="Otillar R.P."/>
            <person name="Terry A.Y."/>
            <person name="Boore J.L."/>
            <person name="Simakov O."/>
            <person name="Marletaz F."/>
            <person name="Cho S.-J."/>
            <person name="Edsinger-Gonzales E."/>
            <person name="Havlak P."/>
            <person name="Kuo D.-H."/>
            <person name="Larsson T."/>
            <person name="Lv J."/>
            <person name="Arendt D."/>
            <person name="Savage R."/>
            <person name="Osoegawa K."/>
            <person name="de Jong P."/>
            <person name="Lindberg D.R."/>
            <person name="Seaver E.C."/>
            <person name="Weisblat D.A."/>
            <person name="Putnam N.H."/>
            <person name="Grigoriev I.V."/>
            <person name="Rokhsar D.S."/>
        </authorList>
    </citation>
    <scope>NUCLEOTIDE SEQUENCE</scope>
    <source>
        <strain evidence="15">I ESC-2004</strain>
    </source>
</reference>
<evidence type="ECO:0000256" key="10">
    <source>
        <dbReference type="SAM" id="MobiDB-lite"/>
    </source>
</evidence>
<dbReference type="PRINTS" id="PR00255">
    <property type="entry name" value="NATPEPTIDER"/>
</dbReference>
<dbReference type="InterPro" id="IPR028082">
    <property type="entry name" value="Peripla_BP_I"/>
</dbReference>
<keyword evidence="3" id="KW-0732">Signal</keyword>
<dbReference type="GO" id="GO:0007168">
    <property type="term" value="P:receptor guanylyl cyclase signaling pathway"/>
    <property type="evidence" value="ECO:0007669"/>
    <property type="project" value="TreeGrafter"/>
</dbReference>
<evidence type="ECO:0000256" key="6">
    <source>
        <dbReference type="ARBA" id="ARBA00023136"/>
    </source>
</evidence>
<feature type="non-terminal residue" evidence="13">
    <location>
        <position position="268"/>
    </location>
</feature>
<dbReference type="Gene3D" id="3.40.50.2300">
    <property type="match status" value="1"/>
</dbReference>
<evidence type="ECO:0000256" key="9">
    <source>
        <dbReference type="ARBA" id="ARBA00023239"/>
    </source>
</evidence>
<dbReference type="EMBL" id="KB303059">
    <property type="protein sequence ID" value="ELU03537.1"/>
    <property type="molecule type" value="Genomic_DNA"/>
</dbReference>
<keyword evidence="8" id="KW-0325">Glycoprotein</keyword>
<evidence type="ECO:0000256" key="11">
    <source>
        <dbReference type="SAM" id="Phobius"/>
    </source>
</evidence>
<keyword evidence="4" id="KW-0547">Nucleotide-binding</keyword>
<dbReference type="GO" id="GO:0000166">
    <property type="term" value="F:nucleotide binding"/>
    <property type="evidence" value="ECO:0007669"/>
    <property type="project" value="UniProtKB-KW"/>
</dbReference>
<dbReference type="GO" id="GO:0005886">
    <property type="term" value="C:plasma membrane"/>
    <property type="evidence" value="ECO:0007669"/>
    <property type="project" value="TreeGrafter"/>
</dbReference>
<reference evidence="14" key="3">
    <citation type="submission" date="2015-06" db="UniProtKB">
        <authorList>
            <consortium name="EnsemblMetazoa"/>
        </authorList>
    </citation>
    <scope>IDENTIFICATION</scope>
</reference>
<dbReference type="InterPro" id="IPR001828">
    <property type="entry name" value="ANF_lig-bd_rcpt"/>
</dbReference>
<dbReference type="Proteomes" id="UP000014760">
    <property type="component" value="Unassembled WGS sequence"/>
</dbReference>
<dbReference type="Pfam" id="PF01094">
    <property type="entry name" value="ANF_receptor"/>
    <property type="match status" value="1"/>
</dbReference>
<evidence type="ECO:0000256" key="3">
    <source>
        <dbReference type="ARBA" id="ARBA00022729"/>
    </source>
</evidence>
<feature type="domain" description="Receptor ligand binding region" evidence="12">
    <location>
        <begin position="38"/>
        <end position="116"/>
    </location>
</feature>
<keyword evidence="5 11" id="KW-1133">Transmembrane helix</keyword>
<evidence type="ECO:0000256" key="1">
    <source>
        <dbReference type="ARBA" id="ARBA00004479"/>
    </source>
</evidence>
<dbReference type="InterPro" id="IPR050401">
    <property type="entry name" value="Cyclic_nucleotide_synthase"/>
</dbReference>
<keyword evidence="9" id="KW-0456">Lyase</keyword>
<evidence type="ECO:0000256" key="5">
    <source>
        <dbReference type="ARBA" id="ARBA00022989"/>
    </source>
</evidence>
<feature type="compositionally biased region" description="Basic and acidic residues" evidence="10">
    <location>
        <begin position="257"/>
        <end position="268"/>
    </location>
</feature>
<accession>R7UJV3</accession>
<dbReference type="HOGENOM" id="CLU_1040398_0_0_1"/>
<protein>
    <recommendedName>
        <fullName evidence="12">Receptor ligand binding region domain-containing protein</fullName>
    </recommendedName>
</protein>
<feature type="transmembrane region" description="Helical" evidence="11">
    <location>
        <begin position="177"/>
        <end position="200"/>
    </location>
</feature>
<proteinExistence type="predicted"/>
<evidence type="ECO:0000256" key="7">
    <source>
        <dbReference type="ARBA" id="ARBA00023170"/>
    </source>
</evidence>
<sequence>MSTPASLKLVPEIVMSGFDTSKEDIWADKMTQQLRQPPYNYVNASRVPPNSFQFFVYDAAQLYFHVLNETLHEGGDIRNVSALMQKVKQVNFQGMTGEVRMDNDGDREPNYWMYRYDPVLDKMDNYLTISMYQPYDQRISVDKPHLWFTRNGEAPKDVPKCGLSNEFCPESKSERDLIIITVFILVVLIAGSGSAAAIVFRRKKLEHELQMMLWKINYSDIQFTAFQAGGSMALSAKSLISGLGSNSARALSNDASDNSKRFSKPTEQ</sequence>
<gene>
    <name evidence="13" type="ORF">CAPTEDRAFT_201025</name>
</gene>
<dbReference type="PANTHER" id="PTHR11920:SF501">
    <property type="entry name" value="GUANYLATE CYCLASE 32E"/>
    <property type="match status" value="1"/>
</dbReference>